<comment type="subcellular location">
    <subcellularLocation>
        <location evidence="1">Nucleus</location>
    </subcellularLocation>
</comment>
<protein>
    <submittedName>
        <fullName evidence="4">Uncharacterized protein</fullName>
    </submittedName>
</protein>
<dbReference type="SUPFAM" id="SSF89550">
    <property type="entry name" value="PHP domain-like"/>
    <property type="match status" value="1"/>
</dbReference>
<dbReference type="Gene3D" id="3.20.20.140">
    <property type="entry name" value="Metal-dependent hydrolases"/>
    <property type="match status" value="1"/>
</dbReference>
<organism evidence="4 5">
    <name type="scientific">Blepharisma stoltei</name>
    <dbReference type="NCBI Taxonomy" id="1481888"/>
    <lineage>
        <taxon>Eukaryota</taxon>
        <taxon>Sar</taxon>
        <taxon>Alveolata</taxon>
        <taxon>Ciliophora</taxon>
        <taxon>Postciliodesmatophora</taxon>
        <taxon>Heterotrichea</taxon>
        <taxon>Heterotrichida</taxon>
        <taxon>Blepharismidae</taxon>
        <taxon>Blepharisma</taxon>
    </lineage>
</organism>
<evidence type="ECO:0000256" key="2">
    <source>
        <dbReference type="ARBA" id="ARBA00007331"/>
    </source>
</evidence>
<comment type="caution">
    <text evidence="4">The sequence shown here is derived from an EMBL/GenBank/DDBJ whole genome shotgun (WGS) entry which is preliminary data.</text>
</comment>
<evidence type="ECO:0000313" key="4">
    <source>
        <dbReference type="EMBL" id="CAG9317505.1"/>
    </source>
</evidence>
<evidence type="ECO:0000256" key="1">
    <source>
        <dbReference type="ARBA" id="ARBA00004123"/>
    </source>
</evidence>
<evidence type="ECO:0000313" key="5">
    <source>
        <dbReference type="Proteomes" id="UP001162131"/>
    </source>
</evidence>
<dbReference type="Proteomes" id="UP001162131">
    <property type="component" value="Unassembled WGS sequence"/>
</dbReference>
<gene>
    <name evidence="4" type="ORF">BSTOLATCC_MIC18751</name>
</gene>
<dbReference type="GO" id="GO:0005655">
    <property type="term" value="C:nucleolar ribonuclease P complex"/>
    <property type="evidence" value="ECO:0007669"/>
    <property type="project" value="TreeGrafter"/>
</dbReference>
<name>A0AAU9IVJ5_9CILI</name>
<dbReference type="AlphaFoldDB" id="A0AAU9IVJ5"/>
<dbReference type="InterPro" id="IPR002738">
    <property type="entry name" value="RNase_P_p30"/>
</dbReference>
<dbReference type="EMBL" id="CAJZBQ010000018">
    <property type="protein sequence ID" value="CAG9317505.1"/>
    <property type="molecule type" value="Genomic_DNA"/>
</dbReference>
<sequence>MVYYDLYIKWFNDKKQIGQARQTKVHEILGESEYECQALNYSMHSLPYPNTDSIPALKRLTVKVNFSQILNNTELLSQYDIVAARPSNDQDFHYCCMEAEIDIISLKLHDRLGMRIKLNLVQEAIKRGIMFELCYSQALRDINARRVFISNATNIIKATKGRNIIFSSSAKDLYDQRSPWDVINLGCVLGLAIDKAQNSIVKNPEDAISHGQARKVFKSAIQISDKSEFVKQEGWNILPSSL</sequence>
<keyword evidence="5" id="KW-1185">Reference proteome</keyword>
<proteinExistence type="inferred from homology"/>
<dbReference type="PANTHER" id="PTHR13031:SF0">
    <property type="entry name" value="RIBONUCLEASE P PROTEIN SUBUNIT P30"/>
    <property type="match status" value="1"/>
</dbReference>
<dbReference type="GO" id="GO:0003723">
    <property type="term" value="F:RNA binding"/>
    <property type="evidence" value="ECO:0007669"/>
    <property type="project" value="TreeGrafter"/>
</dbReference>
<dbReference type="PANTHER" id="PTHR13031">
    <property type="entry name" value="RIBONUCLEASE P SUBUNIT P30"/>
    <property type="match status" value="1"/>
</dbReference>
<reference evidence="4" key="1">
    <citation type="submission" date="2021-09" db="EMBL/GenBank/DDBJ databases">
        <authorList>
            <consortium name="AG Swart"/>
            <person name="Singh M."/>
            <person name="Singh A."/>
            <person name="Seah K."/>
            <person name="Emmerich C."/>
        </authorList>
    </citation>
    <scope>NUCLEOTIDE SEQUENCE</scope>
    <source>
        <strain evidence="4">ATCC30299</strain>
    </source>
</reference>
<dbReference type="GO" id="GO:0008033">
    <property type="term" value="P:tRNA processing"/>
    <property type="evidence" value="ECO:0007669"/>
    <property type="project" value="UniProtKB-KW"/>
</dbReference>
<comment type="similarity">
    <text evidence="2">Belongs to the eukaryotic/archaeal RNase P protein component 3 family.</text>
</comment>
<keyword evidence="3" id="KW-0819">tRNA processing</keyword>
<dbReference type="Pfam" id="PF01876">
    <property type="entry name" value="RNase_P_p30"/>
    <property type="match status" value="1"/>
</dbReference>
<accession>A0AAU9IVJ5</accession>
<dbReference type="InterPro" id="IPR016195">
    <property type="entry name" value="Pol/histidinol_Pase-like"/>
</dbReference>
<evidence type="ECO:0000256" key="3">
    <source>
        <dbReference type="ARBA" id="ARBA00022694"/>
    </source>
</evidence>